<dbReference type="PANTHER" id="PTHR14939">
    <property type="entry name" value="F-BOX ONLY PROTEIN 22"/>
    <property type="match status" value="1"/>
</dbReference>
<gene>
    <name evidence="2" type="ORF">CITCOLO1_LOCUS19611</name>
</gene>
<evidence type="ECO:0000313" key="3">
    <source>
        <dbReference type="Proteomes" id="UP001642487"/>
    </source>
</evidence>
<dbReference type="PANTHER" id="PTHR14939:SF8">
    <property type="entry name" value="FIST C-DOMAIN DOMAIN-CONTAINING PROTEIN"/>
    <property type="match status" value="1"/>
</dbReference>
<evidence type="ECO:0000259" key="1">
    <source>
        <dbReference type="SMART" id="SM00256"/>
    </source>
</evidence>
<dbReference type="Gene3D" id="1.20.1280.50">
    <property type="match status" value="1"/>
</dbReference>
<dbReference type="InterPro" id="IPR001810">
    <property type="entry name" value="F-box_dom"/>
</dbReference>
<dbReference type="CDD" id="cd09917">
    <property type="entry name" value="F-box_SF"/>
    <property type="match status" value="1"/>
</dbReference>
<keyword evidence="3" id="KW-1185">Reference proteome</keyword>
<organism evidence="2 3">
    <name type="scientific">Citrullus colocynthis</name>
    <name type="common">colocynth</name>
    <dbReference type="NCBI Taxonomy" id="252529"/>
    <lineage>
        <taxon>Eukaryota</taxon>
        <taxon>Viridiplantae</taxon>
        <taxon>Streptophyta</taxon>
        <taxon>Embryophyta</taxon>
        <taxon>Tracheophyta</taxon>
        <taxon>Spermatophyta</taxon>
        <taxon>Magnoliopsida</taxon>
        <taxon>eudicotyledons</taxon>
        <taxon>Gunneridae</taxon>
        <taxon>Pentapetalae</taxon>
        <taxon>rosids</taxon>
        <taxon>fabids</taxon>
        <taxon>Cucurbitales</taxon>
        <taxon>Cucurbitaceae</taxon>
        <taxon>Benincaseae</taxon>
        <taxon>Citrullus</taxon>
    </lineage>
</organism>
<dbReference type="Proteomes" id="UP001642487">
    <property type="component" value="Chromosome 8"/>
</dbReference>
<dbReference type="SMART" id="SM00256">
    <property type="entry name" value="FBOX"/>
    <property type="match status" value="1"/>
</dbReference>
<dbReference type="SUPFAM" id="SSF81383">
    <property type="entry name" value="F-box domain"/>
    <property type="match status" value="1"/>
</dbReference>
<dbReference type="InterPro" id="IPR036047">
    <property type="entry name" value="F-box-like_dom_sf"/>
</dbReference>
<name>A0ABP0Z384_9ROSI</name>
<dbReference type="Pfam" id="PF00646">
    <property type="entry name" value="F-box"/>
    <property type="match status" value="1"/>
</dbReference>
<feature type="domain" description="F-box" evidence="1">
    <location>
        <begin position="18"/>
        <end position="58"/>
    </location>
</feature>
<sequence length="112" mass="12172">MDTAVGTGGVSDGGFSPMNDDILHNIFGRLPAQSFAAAACVCKTWNSVCNRILCRPKFASAVSLNPSLHVRLVAVKEVLQKVLSEPIRPHFGIACIGLEFNLEAYSQYIYRS</sequence>
<dbReference type="EMBL" id="OZ021742">
    <property type="protein sequence ID" value="CAK9327238.1"/>
    <property type="molecule type" value="Genomic_DNA"/>
</dbReference>
<proteinExistence type="predicted"/>
<evidence type="ECO:0000313" key="2">
    <source>
        <dbReference type="EMBL" id="CAK9327238.1"/>
    </source>
</evidence>
<reference evidence="2 3" key="1">
    <citation type="submission" date="2024-03" db="EMBL/GenBank/DDBJ databases">
        <authorList>
            <person name="Gkanogiannis A."/>
            <person name="Becerra Lopez-Lavalle L."/>
        </authorList>
    </citation>
    <scope>NUCLEOTIDE SEQUENCE [LARGE SCALE GENOMIC DNA]</scope>
</reference>
<accession>A0ABP0Z384</accession>
<protein>
    <recommendedName>
        <fullName evidence="1">F-box domain-containing protein</fullName>
    </recommendedName>
</protein>